<evidence type="ECO:0000313" key="2">
    <source>
        <dbReference type="Proteomes" id="UP000054248"/>
    </source>
</evidence>
<name>A0A0C3Q6T4_9AGAM</name>
<dbReference type="HOGENOM" id="CLU_000401_1_0_1"/>
<dbReference type="PANTHER" id="PTHR22796:SF1">
    <property type="entry name" value="VWFA DOMAIN-CONTAINING PROTEIN"/>
    <property type="match status" value="1"/>
</dbReference>
<keyword evidence="2" id="KW-1185">Reference proteome</keyword>
<dbReference type="EMBL" id="KN823242">
    <property type="protein sequence ID" value="KIO19089.1"/>
    <property type="molecule type" value="Genomic_DNA"/>
</dbReference>
<dbReference type="Gene3D" id="3.40.50.300">
    <property type="entry name" value="P-loop containing nucleotide triphosphate hydrolases"/>
    <property type="match status" value="1"/>
</dbReference>
<reference evidence="1 2" key="1">
    <citation type="submission" date="2014-04" db="EMBL/GenBank/DDBJ databases">
        <authorList>
            <consortium name="DOE Joint Genome Institute"/>
            <person name="Kuo A."/>
            <person name="Girlanda M."/>
            <person name="Perotto S."/>
            <person name="Kohler A."/>
            <person name="Nagy L.G."/>
            <person name="Floudas D."/>
            <person name="Copeland A."/>
            <person name="Barry K.W."/>
            <person name="Cichocki N."/>
            <person name="Veneault-Fourrey C."/>
            <person name="LaButti K."/>
            <person name="Lindquist E.A."/>
            <person name="Lipzen A."/>
            <person name="Lundell T."/>
            <person name="Morin E."/>
            <person name="Murat C."/>
            <person name="Sun H."/>
            <person name="Tunlid A."/>
            <person name="Henrissat B."/>
            <person name="Grigoriev I.V."/>
            <person name="Hibbett D.S."/>
            <person name="Martin F."/>
            <person name="Nordberg H.P."/>
            <person name="Cantor M.N."/>
            <person name="Hua S.X."/>
        </authorList>
    </citation>
    <scope>NUCLEOTIDE SEQUENCE [LARGE SCALE GENOMIC DNA]</scope>
    <source>
        <strain evidence="1 2">MUT 4182</strain>
    </source>
</reference>
<evidence type="ECO:0008006" key="3">
    <source>
        <dbReference type="Google" id="ProtNLM"/>
    </source>
</evidence>
<dbReference type="PANTHER" id="PTHR22796">
    <property type="entry name" value="URG4-RELATED"/>
    <property type="match status" value="1"/>
</dbReference>
<proteinExistence type="predicted"/>
<organism evidence="1 2">
    <name type="scientific">Tulasnella calospora MUT 4182</name>
    <dbReference type="NCBI Taxonomy" id="1051891"/>
    <lineage>
        <taxon>Eukaryota</taxon>
        <taxon>Fungi</taxon>
        <taxon>Dikarya</taxon>
        <taxon>Basidiomycota</taxon>
        <taxon>Agaricomycotina</taxon>
        <taxon>Agaricomycetes</taxon>
        <taxon>Cantharellales</taxon>
        <taxon>Tulasnellaceae</taxon>
        <taxon>Tulasnella</taxon>
    </lineage>
</organism>
<reference evidence="2" key="2">
    <citation type="submission" date="2015-01" db="EMBL/GenBank/DDBJ databases">
        <title>Evolutionary Origins and Diversification of the Mycorrhizal Mutualists.</title>
        <authorList>
            <consortium name="DOE Joint Genome Institute"/>
            <consortium name="Mycorrhizal Genomics Consortium"/>
            <person name="Kohler A."/>
            <person name="Kuo A."/>
            <person name="Nagy L.G."/>
            <person name="Floudas D."/>
            <person name="Copeland A."/>
            <person name="Barry K.W."/>
            <person name="Cichocki N."/>
            <person name="Veneault-Fourrey C."/>
            <person name="LaButti K."/>
            <person name="Lindquist E.A."/>
            <person name="Lipzen A."/>
            <person name="Lundell T."/>
            <person name="Morin E."/>
            <person name="Murat C."/>
            <person name="Riley R."/>
            <person name="Ohm R."/>
            <person name="Sun H."/>
            <person name="Tunlid A."/>
            <person name="Henrissat B."/>
            <person name="Grigoriev I.V."/>
            <person name="Hibbett D.S."/>
            <person name="Martin F."/>
        </authorList>
    </citation>
    <scope>NUCLEOTIDE SEQUENCE [LARGE SCALE GENOMIC DNA]</scope>
    <source>
        <strain evidence="2">MUT 4182</strain>
    </source>
</reference>
<dbReference type="SUPFAM" id="SSF52540">
    <property type="entry name" value="P-loop containing nucleoside triphosphate hydrolases"/>
    <property type="match status" value="1"/>
</dbReference>
<dbReference type="Pfam" id="PF05879">
    <property type="entry name" value="RHD3_GTPase"/>
    <property type="match status" value="1"/>
</dbReference>
<protein>
    <recommendedName>
        <fullName evidence="3">VWFA domain-containing protein</fullName>
    </recommendedName>
</protein>
<dbReference type="STRING" id="1051891.A0A0C3Q6T4"/>
<evidence type="ECO:0000313" key="1">
    <source>
        <dbReference type="EMBL" id="KIO19089.1"/>
    </source>
</evidence>
<gene>
    <name evidence="1" type="ORF">M407DRAFT_31267</name>
</gene>
<dbReference type="OrthoDB" id="2343366at2759"/>
<accession>A0A0C3Q6T4</accession>
<dbReference type="Proteomes" id="UP000054248">
    <property type="component" value="Unassembled WGS sequence"/>
</dbReference>
<dbReference type="InterPro" id="IPR027417">
    <property type="entry name" value="P-loop_NTPase"/>
</dbReference>
<sequence length="1478" mass="165863">MNALREGSYKTISKINFTTLDNVPIKPLGIYGSKSAIVQFLLDAGVVEEPIAEALRKPANQNGQLFPYLRSGIYLLINAPPSHPQISSSTVIHVIYWPEDETWNDNASSSVQKNRVTFMRYLTKLASNIRVLVSEEHAASFVWKYDANEDARDQGDESSSDEDSDADDRFVKFEVAKAVDEEEGVQIFPGFTFHHQALGISDDSSATVQLVPSETSQAFLVAKVREAGFQQKQVGAEYTALGLKSLMRRYKNIYLGEKIGEASIHSIFELGALPTSASEIYLEYLKLDMEAPEAQEQRSTALSQLQSKLVDLRKHVEHLVRQRFIHHYPSLDLKSEIDSDCSPENYLGPLLEMAPKAKTVYENYQRQGVPDKIESPEYQAVKERFLDVQGILEGSESIKEEEKRRYIQGIYSPDSSKEASSSKAPKRSRSLIVATIGTIGSAVKGLVYSTDRQSKSSEKFSRSSLGRNDVEFLATVDSYSAFPDYTPAVQAIRTAAKTWIEGRIAETTEELARTLFKKIEISTHEYANQQYKWTKFAECRQAICAALAPEASPSEILYLNSLERNTRAQQPKFAVEAIVSTRGQAAVEYSMTQLEVRAEDIRALDDNPYHLPSIPYNRSPVIRFTPTNCRSLYVQLLDQGRRLLQIFESSSGVDIYLDDARDTAFGNHQKHFASREDRSLFFATDEETALLAIVYVDQGRSFIQTFILKDKFTALQQRGAPHELTRGYIEGPPAIRAISFFSGTEDICLLEESGRIRVYSLQTQAFRPGTVHLSRIPAMMQSSPDGSALVLVERTQDEQNWQARVFHQATFGENPDGIIVDLPSDFHDATRFAISSLGRRSYVYLVAHSPSAKSLLSVALRISRIEAEYLFREKTGRHARLQCVATAHNSLVDCFSEVWDRFPVIPAIPREFTASRPPMRLTIIEYAARSMLQRSPRYFSDMIRDFIRRSPKPVGRSLESIEVDVKSASEDQALDSSVESCLAGEWFVEVICLIPIHIAIARGNRFVPLKDGRWREDHNRALLGLEVPEIIDAITLGTYEAILGSYMSTKPVRVVSSMGEQSVGKSFSLNHLVDTSFAGSAMRTTEGVWLSLCPTKEQLIIALDFEGVHSLERTAQEDMLLVLFNAAISNLIMFRNNFALNRNVANMFTSFQASTRLFDPQNNPNLFKGLLAIIIKDVVDSDKKEIVEEFRSKFNQIVLRERGENFITVLHDSQLAVMPWDVIQSKEFYTRFSKLSKHLFKQRATHRTAGEFLLTLKTLMAKLTAQDWGALDQTVIKHRSSAMQTSLRQALVSGQGDVGPFGESEGLKNYDTQEGIMSDDSGEILCLSTSDDARHESLAHLLAPFGPEPARLGVDDLCRYLDGIGEKRLLRVKTWIDSNISRFMPTDNPDIKALQRQFDELSRTLVTNLQLCLVKCDVCRLPCLYPKAHSSSTHDCGTTHRCIGGCDFCDPADQLQGFEMSGQRTLCGLSAGHDGKHM</sequence>